<dbReference type="SUPFAM" id="SSF50249">
    <property type="entry name" value="Nucleic acid-binding proteins"/>
    <property type="match status" value="1"/>
</dbReference>
<keyword evidence="3" id="KW-1185">Reference proteome</keyword>
<dbReference type="CDD" id="cd04491">
    <property type="entry name" value="SoSSB_OBF"/>
    <property type="match status" value="1"/>
</dbReference>
<dbReference type="Pfam" id="PF21473">
    <property type="entry name" value="OB_Ssb-like"/>
    <property type="match status" value="1"/>
</dbReference>
<dbReference type="InParanoid" id="A0A2P6N9Y7"/>
<dbReference type="EMBL" id="MDYQ01000139">
    <property type="protein sequence ID" value="PRP80752.1"/>
    <property type="molecule type" value="Genomic_DNA"/>
</dbReference>
<comment type="caution">
    <text evidence="2">The sequence shown here is derived from an EMBL/GenBank/DDBJ whole genome shotgun (WGS) entry which is preliminary data.</text>
</comment>
<evidence type="ECO:0000313" key="3">
    <source>
        <dbReference type="Proteomes" id="UP000241769"/>
    </source>
</evidence>
<proteinExistence type="predicted"/>
<gene>
    <name evidence="2" type="ORF">PROFUN_11492</name>
</gene>
<dbReference type="OrthoDB" id="2274046at2759"/>
<evidence type="ECO:0000259" key="1">
    <source>
        <dbReference type="Pfam" id="PF21473"/>
    </source>
</evidence>
<dbReference type="InterPro" id="IPR012340">
    <property type="entry name" value="NA-bd_OB-fold"/>
</dbReference>
<dbReference type="PANTHER" id="PTHR31472:SF5">
    <property type="entry name" value="OS05G0244600 PROTEIN"/>
    <property type="match status" value="1"/>
</dbReference>
<organism evidence="2 3">
    <name type="scientific">Planoprotostelium fungivorum</name>
    <dbReference type="NCBI Taxonomy" id="1890364"/>
    <lineage>
        <taxon>Eukaryota</taxon>
        <taxon>Amoebozoa</taxon>
        <taxon>Evosea</taxon>
        <taxon>Variosea</taxon>
        <taxon>Cavosteliida</taxon>
        <taxon>Cavosteliaceae</taxon>
        <taxon>Planoprotostelium</taxon>
    </lineage>
</organism>
<dbReference type="InterPro" id="IPR048970">
    <property type="entry name" value="OB_Ssb-like"/>
</dbReference>
<dbReference type="PANTHER" id="PTHR31472">
    <property type="entry name" value="OS05G0244600 PROTEIN"/>
    <property type="match status" value="1"/>
</dbReference>
<dbReference type="STRING" id="1890364.A0A2P6N9Y7"/>
<accession>A0A2P6N9Y7</accession>
<dbReference type="Gene3D" id="2.40.50.140">
    <property type="entry name" value="Nucleic acid-binding proteins"/>
    <property type="match status" value="1"/>
</dbReference>
<dbReference type="Proteomes" id="UP000241769">
    <property type="component" value="Unassembled WGS sequence"/>
</dbReference>
<name>A0A2P6N9Y7_9EUKA</name>
<sequence>MQQPQNAEQSIKKRPAIFTQVSQVKPSKCGYNLKLKVLYLNNVLEKTRIDGTTVRIAECIVGDESGSIILTARNDQIDKVQPGKSIIVRNSKIDMFKGFMRLAVDKWGKIENSPEAFHFQVNANNNLSHIEYELVSVEE</sequence>
<feature type="domain" description="Single-stranded DNA binding protein Ssb-like OB fold" evidence="1">
    <location>
        <begin position="24"/>
        <end position="111"/>
    </location>
</feature>
<evidence type="ECO:0000313" key="2">
    <source>
        <dbReference type="EMBL" id="PRP80752.1"/>
    </source>
</evidence>
<reference evidence="2 3" key="1">
    <citation type="journal article" date="2018" name="Genome Biol. Evol.">
        <title>Multiple Roots of Fruiting Body Formation in Amoebozoa.</title>
        <authorList>
            <person name="Hillmann F."/>
            <person name="Forbes G."/>
            <person name="Novohradska S."/>
            <person name="Ferling I."/>
            <person name="Riege K."/>
            <person name="Groth M."/>
            <person name="Westermann M."/>
            <person name="Marz M."/>
            <person name="Spaller T."/>
            <person name="Winckler T."/>
            <person name="Schaap P."/>
            <person name="Glockner G."/>
        </authorList>
    </citation>
    <scope>NUCLEOTIDE SEQUENCE [LARGE SCALE GENOMIC DNA]</scope>
    <source>
        <strain evidence="2 3">Jena</strain>
    </source>
</reference>
<dbReference type="AlphaFoldDB" id="A0A2P6N9Y7"/>
<protein>
    <recommendedName>
        <fullName evidence="1">Single-stranded DNA binding protein Ssb-like OB fold domain-containing protein</fullName>
    </recommendedName>
</protein>